<gene>
    <name evidence="2" type="ORF">NF557_02695</name>
</gene>
<keyword evidence="2" id="KW-0808">Transferase</keyword>
<dbReference type="SUPFAM" id="SSF53335">
    <property type="entry name" value="S-adenosyl-L-methionine-dependent methyltransferases"/>
    <property type="match status" value="1"/>
</dbReference>
<accession>A0ABY4YL38</accession>
<protein>
    <submittedName>
        <fullName evidence="2">Class I SAM-dependent methyltransferase</fullName>
    </submittedName>
</protein>
<dbReference type="GO" id="GO:0032259">
    <property type="term" value="P:methylation"/>
    <property type="evidence" value="ECO:0007669"/>
    <property type="project" value="UniProtKB-KW"/>
</dbReference>
<feature type="region of interest" description="Disordered" evidence="1">
    <location>
        <begin position="1"/>
        <end position="20"/>
    </location>
</feature>
<proteinExistence type="predicted"/>
<dbReference type="Gene3D" id="3.40.50.150">
    <property type="entry name" value="Vaccinia Virus protein VP39"/>
    <property type="match status" value="1"/>
</dbReference>
<evidence type="ECO:0000256" key="1">
    <source>
        <dbReference type="SAM" id="MobiDB-lite"/>
    </source>
</evidence>
<organism evidence="2 3">
    <name type="scientific">Ornithinimicrobium cryptoxanthini</name>
    <dbReference type="NCBI Taxonomy" id="2934161"/>
    <lineage>
        <taxon>Bacteria</taxon>
        <taxon>Bacillati</taxon>
        <taxon>Actinomycetota</taxon>
        <taxon>Actinomycetes</taxon>
        <taxon>Micrococcales</taxon>
        <taxon>Ornithinimicrobiaceae</taxon>
        <taxon>Ornithinimicrobium</taxon>
    </lineage>
</organism>
<dbReference type="RefSeq" id="WP_252621560.1">
    <property type="nucleotide sequence ID" value="NZ_CP099490.1"/>
</dbReference>
<dbReference type="InterPro" id="IPR029063">
    <property type="entry name" value="SAM-dependent_MTases_sf"/>
</dbReference>
<keyword evidence="2" id="KW-0489">Methyltransferase</keyword>
<dbReference type="Proteomes" id="UP001056535">
    <property type="component" value="Chromosome"/>
</dbReference>
<evidence type="ECO:0000313" key="3">
    <source>
        <dbReference type="Proteomes" id="UP001056535"/>
    </source>
</evidence>
<dbReference type="EMBL" id="CP099490">
    <property type="protein sequence ID" value="USQ76857.1"/>
    <property type="molecule type" value="Genomic_DNA"/>
</dbReference>
<keyword evidence="3" id="KW-1185">Reference proteome</keyword>
<dbReference type="GO" id="GO:0008168">
    <property type="term" value="F:methyltransferase activity"/>
    <property type="evidence" value="ECO:0007669"/>
    <property type="project" value="UniProtKB-KW"/>
</dbReference>
<sequence length="275" mass="30186">MRGAPRPSRPVGTLTRGTTNPNRLRRADRWLVHTYGPLLRAAPPSPVVVDLGYGAHPVTTVELAARVAVVRRDVQVLGLEIDQERVRAAAPHADPPGLSFALGGFEVPLPGGRSPLLVRAFNVLRQYDEEQVLPAWSRMVDRLAPHGALMEGTCNELGRLGAWVDVRRGPDGGPQPRSLTLSWRLRDVAEPSVVAERLPKVLIHRNVPGERVHTLMTDLDGAWARAAGHAAYGARQRFLAAVADLRTLGWPVLGTRHRWRLGELEIAWDAVAPRD</sequence>
<name>A0ABY4YL38_9MICO</name>
<evidence type="ECO:0000313" key="2">
    <source>
        <dbReference type="EMBL" id="USQ76857.1"/>
    </source>
</evidence>
<reference evidence="2" key="1">
    <citation type="submission" date="2022-06" db="EMBL/GenBank/DDBJ databases">
        <title>Ornithinimicrobium JY.X270.</title>
        <authorList>
            <person name="Huang Y."/>
        </authorList>
    </citation>
    <scope>NUCLEOTIDE SEQUENCE</scope>
    <source>
        <strain evidence="2">JY.X270</strain>
    </source>
</reference>